<evidence type="ECO:0000256" key="10">
    <source>
        <dbReference type="ARBA" id="ARBA00023006"/>
    </source>
</evidence>
<evidence type="ECO:0000256" key="14">
    <source>
        <dbReference type="ARBA" id="ARBA00023329"/>
    </source>
</evidence>
<comment type="function">
    <text evidence="19">Phospholipid scramblase involved in autophagy. Cycles between the preautophagosomal structure/phagophore assembly site (PAS) and the cytoplasmic vesicle pool and supplies membrane for the growing autophagosome. Lipid scramblase activity plays a key role in preautophagosomal structure/phagophore assembly by distributing the phospholipids that arrive through ATG2 from the cytoplasmic to the luminal leaflet of the bilayer, thereby driving autophagosomal membrane expansion.</text>
</comment>
<dbReference type="GO" id="GO:0005789">
    <property type="term" value="C:endoplasmic reticulum membrane"/>
    <property type="evidence" value="ECO:0007669"/>
    <property type="project" value="UniProtKB-SubCell"/>
</dbReference>
<evidence type="ECO:0000256" key="1">
    <source>
        <dbReference type="ARBA" id="ARBA00004439"/>
    </source>
</evidence>
<dbReference type="STRING" id="40998.A0A2P7ZDZ1"/>
<dbReference type="PANTHER" id="PTHR13038">
    <property type="entry name" value="APG9 AUTOPHAGY 9"/>
    <property type="match status" value="1"/>
</dbReference>
<gene>
    <name evidence="21" type="ORF">B9Z65_5404</name>
</gene>
<evidence type="ECO:0000256" key="5">
    <source>
        <dbReference type="ARBA" id="ARBA00006185"/>
    </source>
</evidence>
<keyword evidence="12 19" id="KW-0445">Lipid transport</keyword>
<feature type="transmembrane region" description="Helical" evidence="19">
    <location>
        <begin position="264"/>
        <end position="281"/>
    </location>
</feature>
<comment type="caution">
    <text evidence="19">Lacks conserved residue(s) required for the propagation of feature annotation.</text>
</comment>
<comment type="catalytic activity">
    <reaction evidence="17">
        <text>a 1,2-diacyl-sn-glycero-3-phospho-(1D-myo-inositol-3-phosphate)(in) = a 1,2-diacyl-sn-glycero-3-phospho-(1D-myo-inositol-3-phosphate)(out)</text>
        <dbReference type="Rhea" id="RHEA:67920"/>
        <dbReference type="ChEBI" id="CHEBI:58088"/>
    </reaction>
</comment>
<feature type="region of interest" description="Disordered" evidence="20">
    <location>
        <begin position="771"/>
        <end position="831"/>
    </location>
</feature>
<accession>A0A2P7ZDZ1</accession>
<dbReference type="GO" id="GO:0030659">
    <property type="term" value="C:cytoplasmic vesicle membrane"/>
    <property type="evidence" value="ECO:0007669"/>
    <property type="project" value="UniProtKB-SubCell"/>
</dbReference>
<keyword evidence="10 19" id="KW-0072">Autophagy</keyword>
<evidence type="ECO:0000256" key="2">
    <source>
        <dbReference type="ARBA" id="ARBA00004477"/>
    </source>
</evidence>
<feature type="transmembrane region" description="Helical" evidence="19">
    <location>
        <begin position="432"/>
        <end position="456"/>
    </location>
</feature>
<feature type="compositionally biased region" description="Basic and acidic residues" evidence="20">
    <location>
        <begin position="874"/>
        <end position="895"/>
    </location>
</feature>
<dbReference type="InterPro" id="IPR007241">
    <property type="entry name" value="Autophagy-rel_prot_9"/>
</dbReference>
<dbReference type="PANTHER" id="PTHR13038:SF10">
    <property type="entry name" value="AUTOPHAGY-RELATED PROTEIN 9"/>
    <property type="match status" value="1"/>
</dbReference>
<evidence type="ECO:0000256" key="19">
    <source>
        <dbReference type="RuleBase" id="RU364027"/>
    </source>
</evidence>
<dbReference type="GO" id="GO:0061709">
    <property type="term" value="P:reticulophagy"/>
    <property type="evidence" value="ECO:0007669"/>
    <property type="project" value="TreeGrafter"/>
</dbReference>
<keyword evidence="14" id="KW-0968">Cytoplasmic vesicle</keyword>
<evidence type="ECO:0000313" key="21">
    <source>
        <dbReference type="EMBL" id="PSK46436.1"/>
    </source>
</evidence>
<evidence type="ECO:0000256" key="13">
    <source>
        <dbReference type="ARBA" id="ARBA00023136"/>
    </source>
</evidence>
<evidence type="ECO:0000256" key="7">
    <source>
        <dbReference type="ARBA" id="ARBA00022448"/>
    </source>
</evidence>
<keyword evidence="7 19" id="KW-0813">Transport</keyword>
<dbReference type="GO" id="GO:0005776">
    <property type="term" value="C:autophagosome"/>
    <property type="evidence" value="ECO:0007669"/>
    <property type="project" value="TreeGrafter"/>
</dbReference>
<evidence type="ECO:0000256" key="4">
    <source>
        <dbReference type="ARBA" id="ARBA00004653"/>
    </source>
</evidence>
<evidence type="ECO:0000256" key="9">
    <source>
        <dbReference type="ARBA" id="ARBA00022989"/>
    </source>
</evidence>
<dbReference type="EMBL" id="NHZQ01000236">
    <property type="protein sequence ID" value="PSK46436.1"/>
    <property type="molecule type" value="Genomic_DNA"/>
</dbReference>
<evidence type="ECO:0000256" key="17">
    <source>
        <dbReference type="ARBA" id="ARBA00024621"/>
    </source>
</evidence>
<feature type="compositionally biased region" description="Basic and acidic residues" evidence="20">
    <location>
        <begin position="122"/>
        <end position="153"/>
    </location>
</feature>
<sequence length="923" mass="105465">MASKVLSRFLPGAESAFEGHRQGTGESQRILEAGGEPEDDGNFHDFVDEQELDNMLLEQSSPEQRGRNRPHPQPVPSRPAGKPKHDTRHVSSSTARSSSPGEHNDVPESLLMEAGKTGAESPEARYRDAEEARQTDKMRQQWKQAQEHQRLFLDRPPAPATAYSRQQPRTYTSRIDRKEQALWRWANVENVDGFLLEVYQYYTDHGIWSILLARVIYVLTTAFLFSAYMFLSTCIDYSKVPQSKSTAEILVPKCMAKTSFFKNAMLWIFVFWWSWSIFRYITDIRRLWHLHDFYHYLLGIPDSDIQTIAWERVVEGLMNLRDANPETASNVPGYVRKVARTSQSKQRMDAHDIANRLMRRDNYYIALINKEILDMQLDLPFLGQRSFYSKSLEWCLSFCFENFIFDSHGHVQPHILDAKLRLRMIETLRRRFRFAAIISILMAPLNVTAQCIYFFARYYAEFRNSPSQLGARAFTPYAEWRMREFNELEHDFRRRCKMSYPFADRYLAQFPRDKTIQFLSFVSLIAGTVAAVLGIATLLDPELFLGFEITQNRTAFFYLSVSMVIFTTARGSVPDDAEVHEPVLHLFEVIEYTHYTPQRWRNKFHTPAVRDEFAAMYQVKVLIFLEEILSLVAAPFILWRNAGKPSAAVIDFFRQNTVHVDGLGGLCNHAVFEFRKRNRPEDDDADRDVGDLRDEYFGAGAGGGAAPGAAGKGDNKMAQSQYYFMERLGRYDRGQAQRYHRRLHSGAGQMNLPPAFPPLSPLRESALRRKEAGTVEARIKGLRSPSPRASGLLDLQGRGGAGQGSVRDAGRRRNGPAPDRRPNVFSPRMDGRKGLEVRGEVADLTTSKLIEADDSLAESWKFDRSEDEETEVGDAWRERGKVAERETKEKRDKTNGDAGVLGMLMEYSKAHGNSGGKRGGRIG</sequence>
<feature type="region of interest" description="Disordered" evidence="20">
    <location>
        <begin position="1"/>
        <end position="169"/>
    </location>
</feature>
<protein>
    <recommendedName>
        <fullName evidence="6 19">Autophagy-related protein 9</fullName>
    </recommendedName>
</protein>
<organism evidence="21 22">
    <name type="scientific">Elsinoe australis</name>
    <dbReference type="NCBI Taxonomy" id="40998"/>
    <lineage>
        <taxon>Eukaryota</taxon>
        <taxon>Fungi</taxon>
        <taxon>Dikarya</taxon>
        <taxon>Ascomycota</taxon>
        <taxon>Pezizomycotina</taxon>
        <taxon>Dothideomycetes</taxon>
        <taxon>Dothideomycetidae</taxon>
        <taxon>Myriangiales</taxon>
        <taxon>Elsinoaceae</taxon>
        <taxon>Elsinoe</taxon>
    </lineage>
</organism>
<keyword evidence="9 19" id="KW-1133">Transmembrane helix</keyword>
<proteinExistence type="inferred from homology"/>
<feature type="transmembrane region" description="Helical" evidence="19">
    <location>
        <begin position="211"/>
        <end position="231"/>
    </location>
</feature>
<reference evidence="21 22" key="1">
    <citation type="submission" date="2017-05" db="EMBL/GenBank/DDBJ databases">
        <title>Draft genome sequence of Elsinoe australis.</title>
        <authorList>
            <person name="Cheng Q."/>
        </authorList>
    </citation>
    <scope>NUCLEOTIDE SEQUENCE [LARGE SCALE GENOMIC DNA]</scope>
    <source>
        <strain evidence="21 22">NL1</strain>
    </source>
</reference>
<dbReference type="GO" id="GO:0034045">
    <property type="term" value="C:phagophore assembly site membrane"/>
    <property type="evidence" value="ECO:0007669"/>
    <property type="project" value="UniProtKB-SubCell"/>
</dbReference>
<feature type="transmembrane region" description="Helical" evidence="19">
    <location>
        <begin position="516"/>
        <end position="539"/>
    </location>
</feature>
<comment type="similarity">
    <text evidence="5 19">Belongs to the ATG9 family.</text>
</comment>
<evidence type="ECO:0000256" key="15">
    <source>
        <dbReference type="ARBA" id="ARBA00024479"/>
    </source>
</evidence>
<dbReference type="GO" id="GO:0034727">
    <property type="term" value="P:piecemeal microautophagy of the nucleus"/>
    <property type="evidence" value="ECO:0007669"/>
    <property type="project" value="TreeGrafter"/>
</dbReference>
<comment type="catalytic activity">
    <reaction evidence="16">
        <text>a 1,2-diacyl-sn-glycero-3-phosphoethanolamine(in) = a 1,2-diacyl-sn-glycero-3-phosphoethanolamine(out)</text>
        <dbReference type="Rhea" id="RHEA:38895"/>
        <dbReference type="ChEBI" id="CHEBI:64612"/>
    </reaction>
</comment>
<evidence type="ECO:0000256" key="16">
    <source>
        <dbReference type="ARBA" id="ARBA00024615"/>
    </source>
</evidence>
<feature type="region of interest" description="Disordered" evidence="20">
    <location>
        <begin position="861"/>
        <end position="899"/>
    </location>
</feature>
<dbReference type="GO" id="GO:0000422">
    <property type="term" value="P:autophagy of mitochondrion"/>
    <property type="evidence" value="ECO:0007669"/>
    <property type="project" value="TreeGrafter"/>
</dbReference>
<evidence type="ECO:0000313" key="22">
    <source>
        <dbReference type="Proteomes" id="UP000243723"/>
    </source>
</evidence>
<dbReference type="GO" id="GO:0034497">
    <property type="term" value="P:protein localization to phagophore assembly site"/>
    <property type="evidence" value="ECO:0007669"/>
    <property type="project" value="TreeGrafter"/>
</dbReference>
<dbReference type="Pfam" id="PF04109">
    <property type="entry name" value="ATG9"/>
    <property type="match status" value="1"/>
</dbReference>
<keyword evidence="13 19" id="KW-0472">Membrane</keyword>
<dbReference type="GO" id="GO:0000139">
    <property type="term" value="C:Golgi membrane"/>
    <property type="evidence" value="ECO:0007669"/>
    <property type="project" value="UniProtKB-SubCell"/>
</dbReference>
<comment type="catalytic activity">
    <reaction evidence="18">
        <text>a 1,2-diacyl-sn-glycero-3-phosphocholine(in) = a 1,2-diacyl-sn-glycero-3-phosphocholine(out)</text>
        <dbReference type="Rhea" id="RHEA:38571"/>
        <dbReference type="ChEBI" id="CHEBI:57643"/>
    </reaction>
</comment>
<keyword evidence="22" id="KW-1185">Reference proteome</keyword>
<evidence type="ECO:0000256" key="11">
    <source>
        <dbReference type="ARBA" id="ARBA00023034"/>
    </source>
</evidence>
<dbReference type="GO" id="GO:0006869">
    <property type="term" value="P:lipid transport"/>
    <property type="evidence" value="ECO:0007669"/>
    <property type="project" value="UniProtKB-KW"/>
</dbReference>
<dbReference type="OrthoDB" id="2020634at2759"/>
<evidence type="ECO:0000256" key="3">
    <source>
        <dbReference type="ARBA" id="ARBA00004511"/>
    </source>
</evidence>
<dbReference type="AlphaFoldDB" id="A0A2P7ZDZ1"/>
<comment type="subcellular location">
    <subcellularLocation>
        <location evidence="1">Cytoplasmic vesicle membrane</location>
        <topology evidence="1">Multi-pass membrane protein</topology>
    </subcellularLocation>
    <subcellularLocation>
        <location evidence="2">Endoplasmic reticulum membrane</location>
        <topology evidence="2">Multi-pass membrane protein</topology>
    </subcellularLocation>
    <subcellularLocation>
        <location evidence="4">Golgi apparatus membrane</location>
        <topology evidence="4">Multi-pass membrane protein</topology>
    </subcellularLocation>
    <subcellularLocation>
        <location evidence="3 19">Preautophagosomal structure membrane</location>
        <topology evidence="3 19">Multi-pass membrane protein</topology>
    </subcellularLocation>
</comment>
<dbReference type="Proteomes" id="UP000243723">
    <property type="component" value="Unassembled WGS sequence"/>
</dbReference>
<keyword evidence="8 19" id="KW-0812">Transmembrane</keyword>
<evidence type="ECO:0000256" key="20">
    <source>
        <dbReference type="SAM" id="MobiDB-lite"/>
    </source>
</evidence>
<comment type="catalytic activity">
    <reaction evidence="15">
        <text>a 1,2-diacyl-sn-glycero-3-phospho-L-serine(in) = a 1,2-diacyl-sn-glycero-3-phospho-L-serine(out)</text>
        <dbReference type="Rhea" id="RHEA:38663"/>
        <dbReference type="ChEBI" id="CHEBI:57262"/>
    </reaction>
</comment>
<evidence type="ECO:0000256" key="8">
    <source>
        <dbReference type="ARBA" id="ARBA00022692"/>
    </source>
</evidence>
<evidence type="ECO:0000256" key="18">
    <source>
        <dbReference type="ARBA" id="ARBA00024631"/>
    </source>
</evidence>
<comment type="caution">
    <text evidence="21">The sequence shown here is derived from an EMBL/GenBank/DDBJ whole genome shotgun (WGS) entry which is preliminary data.</text>
</comment>
<evidence type="ECO:0000256" key="6">
    <source>
        <dbReference type="ARBA" id="ARBA00018074"/>
    </source>
</evidence>
<name>A0A2P7ZDZ1_9PEZI</name>
<evidence type="ECO:0000256" key="12">
    <source>
        <dbReference type="ARBA" id="ARBA00023055"/>
    </source>
</evidence>
<keyword evidence="11" id="KW-0333">Golgi apparatus</keyword>